<protein>
    <submittedName>
        <fullName evidence="6">Ankyrin repeat-containing domain protein</fullName>
    </submittedName>
</protein>
<evidence type="ECO:0000256" key="3">
    <source>
        <dbReference type="PROSITE-ProRule" id="PRU00023"/>
    </source>
</evidence>
<feature type="repeat" description="ANK" evidence="3">
    <location>
        <begin position="320"/>
        <end position="352"/>
    </location>
</feature>
<name>A0AA39WRW1_9PEZI</name>
<feature type="repeat" description="ANK" evidence="3">
    <location>
        <begin position="50"/>
        <end position="82"/>
    </location>
</feature>
<organism evidence="6 7">
    <name type="scientific">Immersiella caudata</name>
    <dbReference type="NCBI Taxonomy" id="314043"/>
    <lineage>
        <taxon>Eukaryota</taxon>
        <taxon>Fungi</taxon>
        <taxon>Dikarya</taxon>
        <taxon>Ascomycota</taxon>
        <taxon>Pezizomycotina</taxon>
        <taxon>Sordariomycetes</taxon>
        <taxon>Sordariomycetidae</taxon>
        <taxon>Sordariales</taxon>
        <taxon>Lasiosphaeriaceae</taxon>
        <taxon>Immersiella</taxon>
    </lineage>
</organism>
<dbReference type="PROSITE" id="PS50088">
    <property type="entry name" value="ANK_REPEAT"/>
    <property type="match status" value="9"/>
</dbReference>
<dbReference type="InterPro" id="IPR043136">
    <property type="entry name" value="B30.2/SPRY_sf"/>
</dbReference>
<evidence type="ECO:0000259" key="5">
    <source>
        <dbReference type="PROSITE" id="PS50188"/>
    </source>
</evidence>
<dbReference type="GO" id="GO:0005737">
    <property type="term" value="C:cytoplasm"/>
    <property type="evidence" value="ECO:0007669"/>
    <property type="project" value="TreeGrafter"/>
</dbReference>
<feature type="repeat" description="ANK" evidence="3">
    <location>
        <begin position="463"/>
        <end position="485"/>
    </location>
</feature>
<proteinExistence type="predicted"/>
<dbReference type="InterPro" id="IPR013320">
    <property type="entry name" value="ConA-like_dom_sf"/>
</dbReference>
<dbReference type="InterPro" id="IPR001870">
    <property type="entry name" value="B30.2/SPRY"/>
</dbReference>
<dbReference type="SMART" id="SM00248">
    <property type="entry name" value="ANK"/>
    <property type="match status" value="20"/>
</dbReference>
<feature type="repeat" description="ANK" evidence="3">
    <location>
        <begin position="626"/>
        <end position="658"/>
    </location>
</feature>
<dbReference type="EMBL" id="JAULSU010000004">
    <property type="protein sequence ID" value="KAK0620455.1"/>
    <property type="molecule type" value="Genomic_DNA"/>
</dbReference>
<evidence type="ECO:0000256" key="2">
    <source>
        <dbReference type="ARBA" id="ARBA00023043"/>
    </source>
</evidence>
<gene>
    <name evidence="6" type="ORF">B0T14DRAFT_586821</name>
</gene>
<dbReference type="PROSITE" id="PS50188">
    <property type="entry name" value="B302_SPRY"/>
    <property type="match status" value="1"/>
</dbReference>
<accession>A0AA39WRW1</accession>
<dbReference type="PRINTS" id="PR01415">
    <property type="entry name" value="ANKYRIN"/>
</dbReference>
<keyword evidence="2 3" id="KW-0040">ANK repeat</keyword>
<dbReference type="InterPro" id="IPR002110">
    <property type="entry name" value="Ankyrin_rpt"/>
</dbReference>
<feature type="domain" description="B30.2/SPRY" evidence="5">
    <location>
        <begin position="987"/>
        <end position="1190"/>
    </location>
</feature>
<dbReference type="Pfam" id="PF12796">
    <property type="entry name" value="Ank_2"/>
    <property type="match status" value="5"/>
</dbReference>
<evidence type="ECO:0000313" key="7">
    <source>
        <dbReference type="Proteomes" id="UP001175000"/>
    </source>
</evidence>
<evidence type="ECO:0000256" key="4">
    <source>
        <dbReference type="SAM" id="MobiDB-lite"/>
    </source>
</evidence>
<dbReference type="Pfam" id="PF00023">
    <property type="entry name" value="Ank"/>
    <property type="match status" value="2"/>
</dbReference>
<dbReference type="PROSITE" id="PS50297">
    <property type="entry name" value="ANK_REP_REGION"/>
    <property type="match status" value="8"/>
</dbReference>
<dbReference type="InterPro" id="IPR044736">
    <property type="entry name" value="Gid1/RanBPM/SPLA_SPRY"/>
</dbReference>
<dbReference type="CDD" id="cd12885">
    <property type="entry name" value="SPRY_RanBP_like"/>
    <property type="match status" value="1"/>
</dbReference>
<feature type="region of interest" description="Disordered" evidence="4">
    <location>
        <begin position="19"/>
        <end position="45"/>
    </location>
</feature>
<dbReference type="SUPFAM" id="SSF49899">
    <property type="entry name" value="Concanavalin A-like lectins/glucanases"/>
    <property type="match status" value="1"/>
</dbReference>
<reference evidence="6" key="1">
    <citation type="submission" date="2023-06" db="EMBL/GenBank/DDBJ databases">
        <title>Genome-scale phylogeny and comparative genomics of the fungal order Sordariales.</title>
        <authorList>
            <consortium name="Lawrence Berkeley National Laboratory"/>
            <person name="Hensen N."/>
            <person name="Bonometti L."/>
            <person name="Westerberg I."/>
            <person name="Brannstrom I.O."/>
            <person name="Guillou S."/>
            <person name="Cros-Aarteil S."/>
            <person name="Calhoun S."/>
            <person name="Haridas S."/>
            <person name="Kuo A."/>
            <person name="Mondo S."/>
            <person name="Pangilinan J."/>
            <person name="Riley R."/>
            <person name="Labutti K."/>
            <person name="Andreopoulos B."/>
            <person name="Lipzen A."/>
            <person name="Chen C."/>
            <person name="Yanf M."/>
            <person name="Daum C."/>
            <person name="Ng V."/>
            <person name="Clum A."/>
            <person name="Steindorff A."/>
            <person name="Ohm R."/>
            <person name="Martin F."/>
            <person name="Silar P."/>
            <person name="Natvig D."/>
            <person name="Lalanne C."/>
            <person name="Gautier V."/>
            <person name="Ament-Velasquez S.L."/>
            <person name="Kruys A."/>
            <person name="Hutchinson M.I."/>
            <person name="Powell A.J."/>
            <person name="Barry K."/>
            <person name="Miller A.N."/>
            <person name="Grigoriev I.V."/>
            <person name="Debuchy R."/>
            <person name="Gladieux P."/>
            <person name="Thoren M.H."/>
            <person name="Johannesson H."/>
        </authorList>
    </citation>
    <scope>NUCLEOTIDE SEQUENCE</scope>
    <source>
        <strain evidence="6">CBS 606.72</strain>
    </source>
</reference>
<dbReference type="PANTHER" id="PTHR24198">
    <property type="entry name" value="ANKYRIN REPEAT AND PROTEIN KINASE DOMAIN-CONTAINING PROTEIN"/>
    <property type="match status" value="1"/>
</dbReference>
<dbReference type="Proteomes" id="UP001175000">
    <property type="component" value="Unassembled WGS sequence"/>
</dbReference>
<feature type="repeat" description="ANK" evidence="3">
    <location>
        <begin position="557"/>
        <end position="589"/>
    </location>
</feature>
<dbReference type="AlphaFoldDB" id="A0AA39WRW1"/>
<keyword evidence="1" id="KW-0677">Repeat</keyword>
<feature type="repeat" description="ANK" evidence="3">
    <location>
        <begin position="83"/>
        <end position="115"/>
    </location>
</feature>
<dbReference type="SUPFAM" id="SSF48403">
    <property type="entry name" value="Ankyrin repeat"/>
    <property type="match status" value="3"/>
</dbReference>
<dbReference type="Gene3D" id="2.60.120.920">
    <property type="match status" value="1"/>
</dbReference>
<sequence>MAQRSSGFHDWPNAADFHLRGGSGTPLSAHDDFSDQGVGSKGSQVIRNDDGSTALHVACEAGAVIIVRQMLDDGAEMLAQDGDGATPLHIASKHGYPEVIKELLSRGSDPMALDHEGSTPVHLACKASCRQSVETLLDYIQGDLPIDKDLRTPLHSAIAYDGIGIVRHVLDHYLGHWGCSMASAWPVALEELLLREDKNGFNALHAASRKTSVEYAEELLLRAVAHGARQTEGARSSPTLKDLLLNSQDLQGRSPLHLAVESGSADTVRLLCEESVGSRLISAADSAGQTALHLACSNGDKTIVTYLLRFGAPIDAVDHNKDTPAIVATRHGHKEILRFLIDHGASMLPAEAASSPLHEAVALGKADIVEELLDMTVEDRDGVYVDLRRTVDQRSRFPAMLAAQRGDEFLFNLLLADETQLSIMDLDKRSILHYAAEGGNESVLLSIASKSWLLSHLNTMDCFGYTPLRLAAEFGRTEAIEILLECNPLPSAELAMSAAATDAIGLRLLGVSGGFVEACELAETMQNAARKGHLGTLRTLLSEYCPDKLDPDHTNAKGISALMLAAEAGQLEVVRLLVTEGSGIAIDRASKSRRTALSYAAEHGHREVVEFLTKYLEVNVDSTDNEQRTPVFFAAMNGHLDVVKRLVSSNRSRSLGDRNMFGALCAAAEAGHMEVVEFLLRKGGSPSHADPDQRLAVFERGLREGCVDLVRVLSKHTSDERARDGQPLLHLAWKHPDALQEILRNVDVDATCGRQDITALGLAVKHGYVDSALVLLEHGADVLHRDRKGRTPLHYAATVRNHKQNAPGRKTVLHGEMLDLLLRYLEPSKPADVVDGKGNTPLSDAVEGNAIYSVRVLLARGDSDIGRLTYCGHSPLWVAVERGRYEMVNLMLDMVPRPRLNSELGESYQELISVPARDKPALQVLLLDRLPGIKLSENWVYDLVKNDTTGILVKFLLTQGVSSSETDEHGWALMDFAYATDKVLCRNKTDVEIGRVAHQPYKFPDIWVTIATEEQRAMVAAVRSGTSRARSHSRLPVVFAGKSGNYAPYRADHPIPPNKAYYFEVKIVQEGLDRRLTGVGLCTKDTDMTELDPSEPRPAWRNLGYMYFGSGRVEKSGKTIGRAEPFGKGDIIGCHVDLARGIMYFRKNGHKIGLTSRANELLEVSGRLFPCFVTSSIHCQISANFGPPEHGFVYDREEEREFEDSD</sequence>
<comment type="caution">
    <text evidence="6">The sequence shown here is derived from an EMBL/GenBank/DDBJ whole genome shotgun (WGS) entry which is preliminary data.</text>
</comment>
<evidence type="ECO:0000256" key="1">
    <source>
        <dbReference type="ARBA" id="ARBA00022737"/>
    </source>
</evidence>
<feature type="repeat" description="ANK" evidence="3">
    <location>
        <begin position="287"/>
        <end position="319"/>
    </location>
</feature>
<dbReference type="SMART" id="SM00449">
    <property type="entry name" value="SPRY"/>
    <property type="match status" value="1"/>
</dbReference>
<dbReference type="Pfam" id="PF00622">
    <property type="entry name" value="SPRY"/>
    <property type="match status" value="1"/>
</dbReference>
<dbReference type="InterPro" id="IPR003877">
    <property type="entry name" value="SPRY_dom"/>
</dbReference>
<feature type="repeat" description="ANK" evidence="3">
    <location>
        <begin position="755"/>
        <end position="787"/>
    </location>
</feature>
<dbReference type="PANTHER" id="PTHR24198:SF165">
    <property type="entry name" value="ANKYRIN REPEAT-CONTAINING PROTEIN-RELATED"/>
    <property type="match status" value="1"/>
</dbReference>
<dbReference type="InterPro" id="IPR036770">
    <property type="entry name" value="Ankyrin_rpt-contain_sf"/>
</dbReference>
<dbReference type="Gene3D" id="1.25.40.20">
    <property type="entry name" value="Ankyrin repeat-containing domain"/>
    <property type="match status" value="6"/>
</dbReference>
<feature type="repeat" description="ANK" evidence="3">
    <location>
        <begin position="251"/>
        <end position="283"/>
    </location>
</feature>
<keyword evidence="7" id="KW-1185">Reference proteome</keyword>
<evidence type="ECO:0000313" key="6">
    <source>
        <dbReference type="EMBL" id="KAK0620455.1"/>
    </source>
</evidence>